<dbReference type="InterPro" id="IPR003124">
    <property type="entry name" value="WH2_dom"/>
</dbReference>
<proteinExistence type="predicted"/>
<feature type="compositionally biased region" description="Pro residues" evidence="1">
    <location>
        <begin position="1"/>
        <end position="33"/>
    </location>
</feature>
<dbReference type="Proteomes" id="UP000002058">
    <property type="component" value="Unassembled WGS sequence"/>
</dbReference>
<dbReference type="RefSeq" id="XP_002585169.1">
    <property type="nucleotide sequence ID" value="XM_002585123.1"/>
</dbReference>
<dbReference type="OrthoDB" id="2430277at2759"/>
<dbReference type="InParanoid" id="C4JTR9"/>
<feature type="compositionally biased region" description="Gly residues" evidence="1">
    <location>
        <begin position="123"/>
        <end position="132"/>
    </location>
</feature>
<feature type="region of interest" description="Disordered" evidence="1">
    <location>
        <begin position="268"/>
        <end position="289"/>
    </location>
</feature>
<feature type="compositionally biased region" description="Low complexity" evidence="1">
    <location>
        <begin position="231"/>
        <end position="241"/>
    </location>
</feature>
<evidence type="ECO:0000256" key="1">
    <source>
        <dbReference type="SAM" id="MobiDB-lite"/>
    </source>
</evidence>
<gene>
    <name evidence="3" type="ORF">UREG_05858</name>
</gene>
<feature type="compositionally biased region" description="Low complexity" evidence="1">
    <location>
        <begin position="73"/>
        <end position="82"/>
    </location>
</feature>
<dbReference type="KEGG" id="ure:UREG_05858"/>
<feature type="domain" description="WH2" evidence="2">
    <location>
        <begin position="50"/>
        <end position="67"/>
    </location>
</feature>
<name>C4JTR9_UNCRE</name>
<feature type="compositionally biased region" description="Pro residues" evidence="1">
    <location>
        <begin position="188"/>
        <end position="207"/>
    </location>
</feature>
<dbReference type="VEuPathDB" id="FungiDB:UREG_05858"/>
<dbReference type="AlphaFoldDB" id="C4JTR9"/>
<dbReference type="PROSITE" id="PS51082">
    <property type="entry name" value="WH2"/>
    <property type="match status" value="1"/>
</dbReference>
<dbReference type="EMBL" id="CH476617">
    <property type="protein sequence ID" value="EEP81016.1"/>
    <property type="molecule type" value="Genomic_DNA"/>
</dbReference>
<accession>C4JTR9</accession>
<reference evidence="4" key="1">
    <citation type="journal article" date="2009" name="Genome Res.">
        <title>Comparative genomic analyses of the human fungal pathogens Coccidioides and their relatives.</title>
        <authorList>
            <person name="Sharpton T.J."/>
            <person name="Stajich J.E."/>
            <person name="Rounsley S.D."/>
            <person name="Gardner M.J."/>
            <person name="Wortman J.R."/>
            <person name="Jordar V.S."/>
            <person name="Maiti R."/>
            <person name="Kodira C.D."/>
            <person name="Neafsey D.E."/>
            <person name="Zeng Q."/>
            <person name="Hung C.-Y."/>
            <person name="McMahan C."/>
            <person name="Muszewska A."/>
            <person name="Grynberg M."/>
            <person name="Mandel M.A."/>
            <person name="Kellner E.M."/>
            <person name="Barker B.M."/>
            <person name="Galgiani J.N."/>
            <person name="Orbach M.J."/>
            <person name="Kirkland T.N."/>
            <person name="Cole G.T."/>
            <person name="Henn M.R."/>
            <person name="Birren B.W."/>
            <person name="Taylor J.W."/>
        </authorList>
    </citation>
    <scope>NUCLEOTIDE SEQUENCE [LARGE SCALE GENOMIC DNA]</scope>
    <source>
        <strain evidence="4">UAMH 1704</strain>
    </source>
</reference>
<sequence>MPPPPAPPPPPPPPLPGFGGGAPPPPPPPPGGPPGAGNLPKQPPKSVAKDRSALLTDITKGRNLKKTVTNDRSAPAISKSSGGSSGPPVGGAPPIPGMLKPPTGLAPPVPAGGGNRVRSNSDSGGGGYGGDGASAVPAAPQLGGLFAGGIPKLRKRGGIDTGAAPDAAYLTDTESPGSKLRASTGSAPKPPTAPKLPIVRPPPPPSADSPAQPVVNPLVANLRKPPPKPSSRPSSTFSTKSAPDVPPPRAPTTFARCFACPSSTASFYSKSFRSSSTSSPPSLVDSRSTICSPATSYYFSP</sequence>
<feature type="compositionally biased region" description="Low complexity" evidence="1">
    <location>
        <begin position="268"/>
        <end position="288"/>
    </location>
</feature>
<evidence type="ECO:0000313" key="4">
    <source>
        <dbReference type="Proteomes" id="UP000002058"/>
    </source>
</evidence>
<dbReference type="STRING" id="336963.C4JTR9"/>
<evidence type="ECO:0000259" key="2">
    <source>
        <dbReference type="PROSITE" id="PS51082"/>
    </source>
</evidence>
<keyword evidence="4" id="KW-1185">Reference proteome</keyword>
<feature type="compositionally biased region" description="Polar residues" evidence="1">
    <location>
        <begin position="172"/>
        <end position="186"/>
    </location>
</feature>
<dbReference type="Pfam" id="PF02205">
    <property type="entry name" value="WH2"/>
    <property type="match status" value="1"/>
</dbReference>
<feature type="region of interest" description="Disordered" evidence="1">
    <location>
        <begin position="1"/>
        <end position="253"/>
    </location>
</feature>
<dbReference type="OMA" id="PPMMKPT"/>
<dbReference type="GO" id="GO:0003779">
    <property type="term" value="F:actin binding"/>
    <property type="evidence" value="ECO:0007669"/>
    <property type="project" value="InterPro"/>
</dbReference>
<dbReference type="HOGENOM" id="CLU_067368_0_0_1"/>
<dbReference type="GeneID" id="8443603"/>
<dbReference type="eggNOG" id="KOG4462">
    <property type="taxonomic scope" value="Eukaryota"/>
</dbReference>
<evidence type="ECO:0000313" key="3">
    <source>
        <dbReference type="EMBL" id="EEP81016.1"/>
    </source>
</evidence>
<organism evidence="3 4">
    <name type="scientific">Uncinocarpus reesii (strain UAMH 1704)</name>
    <dbReference type="NCBI Taxonomy" id="336963"/>
    <lineage>
        <taxon>Eukaryota</taxon>
        <taxon>Fungi</taxon>
        <taxon>Dikarya</taxon>
        <taxon>Ascomycota</taxon>
        <taxon>Pezizomycotina</taxon>
        <taxon>Eurotiomycetes</taxon>
        <taxon>Eurotiomycetidae</taxon>
        <taxon>Onygenales</taxon>
        <taxon>Onygenaceae</taxon>
        <taxon>Uncinocarpus</taxon>
    </lineage>
</organism>
<protein>
    <recommendedName>
        <fullName evidence="2">WH2 domain-containing protein</fullName>
    </recommendedName>
</protein>